<evidence type="ECO:0000313" key="2">
    <source>
        <dbReference type="Ensembl" id="ENSNFUP00015042994.1"/>
    </source>
</evidence>
<dbReference type="GO" id="GO:0045505">
    <property type="term" value="F:dynein intermediate chain binding"/>
    <property type="evidence" value="ECO:0007669"/>
    <property type="project" value="InterPro"/>
</dbReference>
<dbReference type="InterPro" id="IPR024743">
    <property type="entry name" value="Dynein_HC_stalk"/>
</dbReference>
<name>A0A8C6PGV2_NOTFU</name>
<feature type="domain" description="Dynein heavy chain coiled coil stalk" evidence="1">
    <location>
        <begin position="78"/>
        <end position="262"/>
    </location>
</feature>
<sequence>SMQVEAKSKVVRVDEEAATIKASEARVLMNECETELAKVIPALEASVSALDTLKVRILKHVSFWMFISVQCTDKENCLFHFKTSDFQVHTMQKIRTEYMTNPDFDPRKVSKASSAAEGLCKWIKAIEAYDRVIKVQCLPFPMANTHGKAQESLTVTMALLDQKRAELKDVEDHLVVLHKCFEEKTEEKTRLELQVNLCAKKLGRAEKLIGGLGGEKTRWSKAADDLQNTYDNLTGDVLISAGVIAYLGAFTVGFRHDCTKLWTSLCQSKNIPCSDDFSLSKTLGDPIQIWAWNIAGLPSDSFSIDNVLCKSNIQKDSSITFVDKKKKKKCIASNLLHIGL</sequence>
<reference evidence="2" key="1">
    <citation type="submission" date="2025-08" db="UniProtKB">
        <authorList>
            <consortium name="Ensembl"/>
        </authorList>
    </citation>
    <scope>IDENTIFICATION</scope>
</reference>
<proteinExistence type="predicted"/>
<protein>
    <recommendedName>
        <fullName evidence="1">Dynein heavy chain coiled coil stalk domain-containing protein</fullName>
    </recommendedName>
</protein>
<dbReference type="AlphaFoldDB" id="A0A8C6PGV2"/>
<dbReference type="Proteomes" id="UP000694548">
    <property type="component" value="Unassembled WGS sequence"/>
</dbReference>
<dbReference type="GO" id="GO:0007018">
    <property type="term" value="P:microtubule-based movement"/>
    <property type="evidence" value="ECO:0007669"/>
    <property type="project" value="InterPro"/>
</dbReference>
<dbReference type="Gene3D" id="1.20.920.20">
    <property type="match status" value="1"/>
</dbReference>
<dbReference type="Ensembl" id="ENSNFUT00015044885.1">
    <property type="protein sequence ID" value="ENSNFUP00015042994.1"/>
    <property type="gene ID" value="ENSNFUG00015020586.1"/>
</dbReference>
<accession>A0A8C6PGV2</accession>
<dbReference type="GeneTree" id="ENSGT00940000154280"/>
<dbReference type="PANTHER" id="PTHR22878">
    <property type="entry name" value="DYNEIN HEAVY CHAIN 6, AXONEMAL-LIKE-RELATED"/>
    <property type="match status" value="1"/>
</dbReference>
<dbReference type="GO" id="GO:0030286">
    <property type="term" value="C:dynein complex"/>
    <property type="evidence" value="ECO:0007669"/>
    <property type="project" value="InterPro"/>
</dbReference>
<keyword evidence="3" id="KW-1185">Reference proteome</keyword>
<evidence type="ECO:0000313" key="3">
    <source>
        <dbReference type="Proteomes" id="UP000694548"/>
    </source>
</evidence>
<evidence type="ECO:0000259" key="1">
    <source>
        <dbReference type="Pfam" id="PF12777"/>
    </source>
</evidence>
<dbReference type="Pfam" id="PF12777">
    <property type="entry name" value="MT"/>
    <property type="match status" value="1"/>
</dbReference>
<dbReference type="PANTHER" id="PTHR22878:SF70">
    <property type="entry name" value="DYNEIN HEAVY CHAIN 2, AXONEMAL"/>
    <property type="match status" value="1"/>
</dbReference>
<dbReference type="InterPro" id="IPR026983">
    <property type="entry name" value="DHC"/>
</dbReference>
<organism evidence="2 3">
    <name type="scientific">Nothobranchius furzeri</name>
    <name type="common">Turquoise killifish</name>
    <dbReference type="NCBI Taxonomy" id="105023"/>
    <lineage>
        <taxon>Eukaryota</taxon>
        <taxon>Metazoa</taxon>
        <taxon>Chordata</taxon>
        <taxon>Craniata</taxon>
        <taxon>Vertebrata</taxon>
        <taxon>Euteleostomi</taxon>
        <taxon>Actinopterygii</taxon>
        <taxon>Neopterygii</taxon>
        <taxon>Teleostei</taxon>
        <taxon>Neoteleostei</taxon>
        <taxon>Acanthomorphata</taxon>
        <taxon>Ovalentaria</taxon>
        <taxon>Atherinomorphae</taxon>
        <taxon>Cyprinodontiformes</taxon>
        <taxon>Nothobranchiidae</taxon>
        <taxon>Nothobranchius</taxon>
    </lineage>
</organism>
<dbReference type="Gene3D" id="1.20.920.60">
    <property type="match status" value="1"/>
</dbReference>
<dbReference type="GO" id="GO:0051959">
    <property type="term" value="F:dynein light intermediate chain binding"/>
    <property type="evidence" value="ECO:0007669"/>
    <property type="project" value="InterPro"/>
</dbReference>
<reference evidence="2" key="2">
    <citation type="submission" date="2025-09" db="UniProtKB">
        <authorList>
            <consortium name="Ensembl"/>
        </authorList>
    </citation>
    <scope>IDENTIFICATION</scope>
</reference>